<comment type="catalytic activity">
    <reaction evidence="7">
        <text>[thioredoxin]-dithiol + NADP(+) = [thioredoxin]-disulfide + NADPH + H(+)</text>
        <dbReference type="Rhea" id="RHEA:20345"/>
        <dbReference type="Rhea" id="RHEA-COMP:10698"/>
        <dbReference type="Rhea" id="RHEA-COMP:10700"/>
        <dbReference type="ChEBI" id="CHEBI:15378"/>
        <dbReference type="ChEBI" id="CHEBI:29950"/>
        <dbReference type="ChEBI" id="CHEBI:50058"/>
        <dbReference type="ChEBI" id="CHEBI:57783"/>
        <dbReference type="ChEBI" id="CHEBI:58349"/>
        <dbReference type="EC" id="1.8.1.9"/>
    </reaction>
</comment>
<dbReference type="PROSITE" id="PS00573">
    <property type="entry name" value="PYRIDINE_REDOX_2"/>
    <property type="match status" value="1"/>
</dbReference>
<keyword evidence="4 7" id="KW-0560">Oxidoreductase</keyword>
<evidence type="ECO:0000256" key="8">
    <source>
        <dbReference type="RuleBase" id="RU003881"/>
    </source>
</evidence>
<evidence type="ECO:0000259" key="9">
    <source>
        <dbReference type="Pfam" id="PF07992"/>
    </source>
</evidence>
<keyword evidence="6 7" id="KW-0676">Redox-active center</keyword>
<reference evidence="10 11" key="1">
    <citation type="submission" date="2016-10" db="EMBL/GenBank/DDBJ databases">
        <authorList>
            <person name="de Groot N.N."/>
        </authorList>
    </citation>
    <scope>NUCLEOTIDE SEQUENCE [LARGE SCALE GENOMIC DNA]</scope>
    <source>
        <strain evidence="10 11">DSM 8423</strain>
    </source>
</reference>
<keyword evidence="5" id="KW-1015">Disulfide bond</keyword>
<dbReference type="Gene3D" id="3.50.50.60">
    <property type="entry name" value="FAD/NAD(P)-binding domain"/>
    <property type="match status" value="2"/>
</dbReference>
<sequence>MEGMRNSESRYDVVIIGGGPAGLTAGLYASRGGLKSLLLEGESSVSQITVTDLVENYPGFPEGINGYDLVERFKTQTRQFGLTIVTDDVRVVCREQQAPGGEESWIVQGNRGAYSTLAVILATGANWRHLGVPGEEAFAGKGVSYCATCDGPFYRDREVVVVGGGDTAVQEALFLTRFARKVTIVHRRDRLRATPVLQKKALSHERIEFAWNSVVEEIQGETFVEGVKIRNLKNPDLSRVIPADGAFVFVGLTPNTEFIRNVVDCDENGYILADSAMRTSAPGIFACGDCIAKLLRQVVTACGDAATAAFSAQLHVEDLKGDSYSGRGI</sequence>
<keyword evidence="11" id="KW-1185">Reference proteome</keyword>
<evidence type="ECO:0000256" key="2">
    <source>
        <dbReference type="ARBA" id="ARBA00022630"/>
    </source>
</evidence>
<dbReference type="OrthoDB" id="9806179at2"/>
<dbReference type="InterPro" id="IPR050097">
    <property type="entry name" value="Ferredoxin-NADP_redctase_2"/>
</dbReference>
<comment type="subunit">
    <text evidence="7">Homodimer.</text>
</comment>
<comment type="similarity">
    <text evidence="1 7">Belongs to the class-II pyridine nucleotide-disulfide oxidoreductase family.</text>
</comment>
<comment type="cofactor">
    <cofactor evidence="8">
        <name>FAD</name>
        <dbReference type="ChEBI" id="CHEBI:57692"/>
    </cofactor>
    <text evidence="8">Binds 1 FAD per subunit.</text>
</comment>
<dbReference type="EMBL" id="FOBS01000053">
    <property type="protein sequence ID" value="SEM81737.1"/>
    <property type="molecule type" value="Genomic_DNA"/>
</dbReference>
<dbReference type="Proteomes" id="UP000198744">
    <property type="component" value="Unassembled WGS sequence"/>
</dbReference>
<dbReference type="SUPFAM" id="SSF51905">
    <property type="entry name" value="FAD/NAD(P)-binding domain"/>
    <property type="match status" value="1"/>
</dbReference>
<organism evidence="10 11">
    <name type="scientific">Syntrophus gentianae</name>
    <dbReference type="NCBI Taxonomy" id="43775"/>
    <lineage>
        <taxon>Bacteria</taxon>
        <taxon>Pseudomonadati</taxon>
        <taxon>Thermodesulfobacteriota</taxon>
        <taxon>Syntrophia</taxon>
        <taxon>Syntrophales</taxon>
        <taxon>Syntrophaceae</taxon>
        <taxon>Syntrophus</taxon>
    </lineage>
</organism>
<name>A0A1H8BIP0_9BACT</name>
<dbReference type="GO" id="GO:0004791">
    <property type="term" value="F:thioredoxin-disulfide reductase (NADPH) activity"/>
    <property type="evidence" value="ECO:0007669"/>
    <property type="project" value="UniProtKB-UniRule"/>
</dbReference>
<dbReference type="GO" id="GO:0019430">
    <property type="term" value="P:removal of superoxide radicals"/>
    <property type="evidence" value="ECO:0007669"/>
    <property type="project" value="UniProtKB-UniRule"/>
</dbReference>
<evidence type="ECO:0000256" key="7">
    <source>
        <dbReference type="RuleBase" id="RU003880"/>
    </source>
</evidence>
<keyword evidence="2 7" id="KW-0285">Flavoprotein</keyword>
<dbReference type="EC" id="1.8.1.9" evidence="7"/>
<dbReference type="Pfam" id="PF07992">
    <property type="entry name" value="Pyr_redox_2"/>
    <property type="match status" value="1"/>
</dbReference>
<evidence type="ECO:0000256" key="4">
    <source>
        <dbReference type="ARBA" id="ARBA00023002"/>
    </source>
</evidence>
<dbReference type="InterPro" id="IPR036188">
    <property type="entry name" value="FAD/NAD-bd_sf"/>
</dbReference>
<evidence type="ECO:0000256" key="6">
    <source>
        <dbReference type="ARBA" id="ARBA00023284"/>
    </source>
</evidence>
<keyword evidence="3 7" id="KW-0274">FAD</keyword>
<dbReference type="PRINTS" id="PR00368">
    <property type="entry name" value="FADPNR"/>
</dbReference>
<dbReference type="GO" id="GO:0005737">
    <property type="term" value="C:cytoplasm"/>
    <property type="evidence" value="ECO:0007669"/>
    <property type="project" value="InterPro"/>
</dbReference>
<dbReference type="RefSeq" id="WP_093884957.1">
    <property type="nucleotide sequence ID" value="NZ_FOBS01000053.1"/>
</dbReference>
<dbReference type="InterPro" id="IPR005982">
    <property type="entry name" value="Thioredox_Rdtase"/>
</dbReference>
<dbReference type="STRING" id="43775.SAMN04489760_1536"/>
<keyword evidence="8" id="KW-0521">NADP</keyword>
<dbReference type="InterPro" id="IPR023753">
    <property type="entry name" value="FAD/NAD-binding_dom"/>
</dbReference>
<accession>A0A1H8BIP0</accession>
<dbReference type="PRINTS" id="PR00469">
    <property type="entry name" value="PNDRDTASEII"/>
</dbReference>
<evidence type="ECO:0000256" key="5">
    <source>
        <dbReference type="ARBA" id="ARBA00023157"/>
    </source>
</evidence>
<evidence type="ECO:0000256" key="3">
    <source>
        <dbReference type="ARBA" id="ARBA00022827"/>
    </source>
</evidence>
<dbReference type="NCBIfam" id="TIGR01292">
    <property type="entry name" value="TRX_reduct"/>
    <property type="match status" value="1"/>
</dbReference>
<gene>
    <name evidence="10" type="ORF">SAMN04489760_1536</name>
</gene>
<dbReference type="AlphaFoldDB" id="A0A1H8BIP0"/>
<protein>
    <recommendedName>
        <fullName evidence="7">Thioredoxin reductase</fullName>
        <ecNumber evidence="7">1.8.1.9</ecNumber>
    </recommendedName>
</protein>
<evidence type="ECO:0000313" key="10">
    <source>
        <dbReference type="EMBL" id="SEM81737.1"/>
    </source>
</evidence>
<evidence type="ECO:0000256" key="1">
    <source>
        <dbReference type="ARBA" id="ARBA00009333"/>
    </source>
</evidence>
<feature type="domain" description="FAD/NAD(P)-binding" evidence="9">
    <location>
        <begin position="11"/>
        <end position="303"/>
    </location>
</feature>
<evidence type="ECO:0000313" key="11">
    <source>
        <dbReference type="Proteomes" id="UP000198744"/>
    </source>
</evidence>
<dbReference type="InterPro" id="IPR008255">
    <property type="entry name" value="Pyr_nucl-diS_OxRdtase_2_AS"/>
</dbReference>
<proteinExistence type="inferred from homology"/>
<dbReference type="PANTHER" id="PTHR48105">
    <property type="entry name" value="THIOREDOXIN REDUCTASE 1-RELATED-RELATED"/>
    <property type="match status" value="1"/>
</dbReference>